<comment type="cofactor">
    <cofactor evidence="1">
        <name>Co(2+)</name>
        <dbReference type="ChEBI" id="CHEBI:48828"/>
    </cofactor>
</comment>
<evidence type="ECO:0000313" key="20">
    <source>
        <dbReference type="Proteomes" id="UP000266172"/>
    </source>
</evidence>
<name>A0A395VC98_9FIRM</name>
<comment type="catalytic activity">
    <reaction evidence="9">
        <text>Hydrolysis of dipeptides, preferentially hydrophobic dipeptides including prolyl amino acids.</text>
        <dbReference type="EC" id="3.4.13.18"/>
    </reaction>
</comment>
<reference evidence="19 20" key="1">
    <citation type="submission" date="2018-08" db="EMBL/GenBank/DDBJ databases">
        <title>A genome reference for cultivated species of the human gut microbiota.</title>
        <authorList>
            <person name="Zou Y."/>
            <person name="Xue W."/>
            <person name="Luo G."/>
        </authorList>
    </citation>
    <scope>NUCLEOTIDE SEQUENCE [LARGE SCALE GENOMIC DNA]</scope>
    <source>
        <strain evidence="19 20">AF22-12AC</strain>
    </source>
</reference>
<keyword evidence="8" id="KW-0170">Cobalt</keyword>
<evidence type="ECO:0000256" key="9">
    <source>
        <dbReference type="ARBA" id="ARBA00036421"/>
    </source>
</evidence>
<keyword evidence="4" id="KW-0479">Metal-binding</keyword>
<dbReference type="Pfam" id="PF07687">
    <property type="entry name" value="M20_dimer"/>
    <property type="match status" value="1"/>
</dbReference>
<keyword evidence="6" id="KW-0862">Zinc</keyword>
<evidence type="ECO:0000256" key="13">
    <source>
        <dbReference type="ARBA" id="ARBA00071271"/>
    </source>
</evidence>
<dbReference type="PIRSF" id="PIRSF016599">
    <property type="entry name" value="Xaa-His_dipept"/>
    <property type="match status" value="1"/>
</dbReference>
<accession>A0A395VC98</accession>
<evidence type="ECO:0000256" key="17">
    <source>
        <dbReference type="ARBA" id="ARBA00078074"/>
    </source>
</evidence>
<keyword evidence="5" id="KW-0378">Hydrolase</keyword>
<evidence type="ECO:0000256" key="7">
    <source>
        <dbReference type="ARBA" id="ARBA00023049"/>
    </source>
</evidence>
<dbReference type="EMBL" id="QRVL01000001">
    <property type="protein sequence ID" value="RGS42178.1"/>
    <property type="molecule type" value="Genomic_DNA"/>
</dbReference>
<keyword evidence="3" id="KW-0645">Protease</keyword>
<comment type="similarity">
    <text evidence="12">Belongs to the peptidase M20C family.</text>
</comment>
<evidence type="ECO:0000259" key="18">
    <source>
        <dbReference type="Pfam" id="PF07687"/>
    </source>
</evidence>
<dbReference type="InterPro" id="IPR002933">
    <property type="entry name" value="Peptidase_M20"/>
</dbReference>
<comment type="caution">
    <text evidence="19">The sequence shown here is derived from an EMBL/GenBank/DDBJ whole genome shotgun (WGS) entry which is preliminary data.</text>
</comment>
<dbReference type="SUPFAM" id="SSF53187">
    <property type="entry name" value="Zn-dependent exopeptidases"/>
    <property type="match status" value="1"/>
</dbReference>
<dbReference type="NCBIfam" id="TIGR01893">
    <property type="entry name" value="aa-his-dipept"/>
    <property type="match status" value="1"/>
</dbReference>
<evidence type="ECO:0000256" key="5">
    <source>
        <dbReference type="ARBA" id="ARBA00022801"/>
    </source>
</evidence>
<feature type="domain" description="Peptidase M20 dimerisation" evidence="18">
    <location>
        <begin position="212"/>
        <end position="295"/>
    </location>
</feature>
<dbReference type="InterPro" id="IPR001160">
    <property type="entry name" value="Peptidase_M20C"/>
</dbReference>
<dbReference type="Pfam" id="PF01546">
    <property type="entry name" value="Peptidase_M20"/>
    <property type="match status" value="1"/>
</dbReference>
<dbReference type="Gene3D" id="3.40.630.10">
    <property type="entry name" value="Zn peptidases"/>
    <property type="match status" value="2"/>
</dbReference>
<evidence type="ECO:0000256" key="2">
    <source>
        <dbReference type="ARBA" id="ARBA00001947"/>
    </source>
</evidence>
<evidence type="ECO:0000256" key="11">
    <source>
        <dbReference type="ARBA" id="ARBA00044252"/>
    </source>
</evidence>
<dbReference type="EC" id="3.4.13.18" evidence="10"/>
<evidence type="ECO:0000256" key="10">
    <source>
        <dbReference type="ARBA" id="ARBA00038976"/>
    </source>
</evidence>
<evidence type="ECO:0000256" key="12">
    <source>
        <dbReference type="ARBA" id="ARBA00061423"/>
    </source>
</evidence>
<evidence type="ECO:0000256" key="6">
    <source>
        <dbReference type="ARBA" id="ARBA00022833"/>
    </source>
</evidence>
<protein>
    <recommendedName>
        <fullName evidence="13">Cytosol non-specific dipeptidase</fullName>
        <ecNumber evidence="10">3.4.13.18</ecNumber>
    </recommendedName>
    <alternativeName>
        <fullName evidence="16">Aminoacyl-histidine dipeptidase</fullName>
    </alternativeName>
    <alternativeName>
        <fullName evidence="15">Beta-alanyl-histidine dipeptidase</fullName>
    </alternativeName>
    <alternativeName>
        <fullName evidence="14">Carnosinase</fullName>
    </alternativeName>
    <alternativeName>
        <fullName evidence="11">Peptidase D</fullName>
    </alternativeName>
    <alternativeName>
        <fullName evidence="17">Xaa-His dipeptidase</fullName>
    </alternativeName>
</protein>
<comment type="cofactor">
    <cofactor evidence="2">
        <name>Zn(2+)</name>
        <dbReference type="ChEBI" id="CHEBI:29105"/>
    </cofactor>
</comment>
<evidence type="ECO:0000256" key="8">
    <source>
        <dbReference type="ARBA" id="ARBA00023285"/>
    </source>
</evidence>
<evidence type="ECO:0000256" key="1">
    <source>
        <dbReference type="ARBA" id="ARBA00001941"/>
    </source>
</evidence>
<organism evidence="19 20">
    <name type="scientific">Roseburia hominis</name>
    <dbReference type="NCBI Taxonomy" id="301301"/>
    <lineage>
        <taxon>Bacteria</taxon>
        <taxon>Bacillati</taxon>
        <taxon>Bacillota</taxon>
        <taxon>Clostridia</taxon>
        <taxon>Lachnospirales</taxon>
        <taxon>Lachnospiraceae</taxon>
        <taxon>Roseburia</taxon>
    </lineage>
</organism>
<gene>
    <name evidence="19" type="ORF">DWX93_02245</name>
</gene>
<proteinExistence type="inferred from homology"/>
<dbReference type="RefSeq" id="WP_118096498.1">
    <property type="nucleotide sequence ID" value="NZ_QRVL01000001.1"/>
</dbReference>
<evidence type="ECO:0000256" key="15">
    <source>
        <dbReference type="ARBA" id="ARBA00076004"/>
    </source>
</evidence>
<dbReference type="PANTHER" id="PTHR43501:SF1">
    <property type="entry name" value="CYTOSOL NON-SPECIFIC DIPEPTIDASE"/>
    <property type="match status" value="1"/>
</dbReference>
<dbReference type="CDD" id="cd03890">
    <property type="entry name" value="M20_pepD"/>
    <property type="match status" value="1"/>
</dbReference>
<dbReference type="GO" id="GO:0005829">
    <property type="term" value="C:cytosol"/>
    <property type="evidence" value="ECO:0007669"/>
    <property type="project" value="TreeGrafter"/>
</dbReference>
<dbReference type="PANTHER" id="PTHR43501">
    <property type="entry name" value="CYTOSOL NON-SPECIFIC DIPEPTIDASE"/>
    <property type="match status" value="1"/>
</dbReference>
<dbReference type="Proteomes" id="UP000266172">
    <property type="component" value="Unassembled WGS sequence"/>
</dbReference>
<evidence type="ECO:0000256" key="14">
    <source>
        <dbReference type="ARBA" id="ARBA00075285"/>
    </source>
</evidence>
<sequence>MSSLKEIQALQLQSEKVFDYFEEICAIPHGSRNTKAISDYLVAFAKKHDLTWYQDESNNVVIVQEATAGYEQADTIILQGHMDMVCEKENGCAIDFEKDGLDLYVDGDFLKARGTTLGGDDGIAVAYALAIMDSPEIAHPRLEVVITVDEEIGMLGAEAIDLSMLKGHKLLNIDSDVEGHFLTSCAGGMTVETTIPVDRMSQNGLAVTLTVTGLCGGHSGSEIDKEHANANMVMGRVLKYVSDRMELGVVTLEGGLKDNAIPRECTAGLLIPEEKKEELTTYIKELTAELKKEYAVSDAGITIDCAFGEKGEASILSYTAMARVIFYLRHVPNGVQHMSTVMPGLVETSLNLGILKLEDQALLAMSSVRSSVSSRKEDLRDRLEHIAEFLGGEIAVSGDYPAWEYQAKSEIRDTISAVYEELFQEEPVFEAIHAGLECGILSGKIKDLDCVSFGPNNYDIHTPKERLSISSTEKVWKLLVAFLKKCK</sequence>
<dbReference type="GO" id="GO:0046872">
    <property type="term" value="F:metal ion binding"/>
    <property type="evidence" value="ECO:0007669"/>
    <property type="project" value="UniProtKB-KW"/>
</dbReference>
<dbReference type="PRINTS" id="PR00934">
    <property type="entry name" value="XHISDIPTASE"/>
</dbReference>
<evidence type="ECO:0000313" key="19">
    <source>
        <dbReference type="EMBL" id="RGS42178.1"/>
    </source>
</evidence>
<dbReference type="AlphaFoldDB" id="A0A395VC98"/>
<dbReference type="GO" id="GO:0006508">
    <property type="term" value="P:proteolysis"/>
    <property type="evidence" value="ECO:0007669"/>
    <property type="project" value="UniProtKB-KW"/>
</dbReference>
<dbReference type="InterPro" id="IPR011650">
    <property type="entry name" value="Peptidase_M20_dimer"/>
</dbReference>
<keyword evidence="7" id="KW-0482">Metalloprotease</keyword>
<evidence type="ECO:0000256" key="3">
    <source>
        <dbReference type="ARBA" id="ARBA00022670"/>
    </source>
</evidence>
<evidence type="ECO:0000256" key="4">
    <source>
        <dbReference type="ARBA" id="ARBA00022723"/>
    </source>
</evidence>
<dbReference type="FunFam" id="3.40.630.10:FF:000072">
    <property type="entry name" value="Aminoacyl-histidine dipeptidase"/>
    <property type="match status" value="1"/>
</dbReference>
<evidence type="ECO:0000256" key="16">
    <source>
        <dbReference type="ARBA" id="ARBA00077688"/>
    </source>
</evidence>
<dbReference type="FunFam" id="3.40.630.10:FF:000015">
    <property type="entry name" value="Aminoacyl-histidine dipeptidase PepD"/>
    <property type="match status" value="1"/>
</dbReference>
<dbReference type="GO" id="GO:0070573">
    <property type="term" value="F:metallodipeptidase activity"/>
    <property type="evidence" value="ECO:0007669"/>
    <property type="project" value="TreeGrafter"/>
</dbReference>